<keyword evidence="7 16" id="KW-0479">Metal-binding</keyword>
<protein>
    <recommendedName>
        <fullName evidence="17">Phospholipase A1</fullName>
        <ecNumber evidence="17">3.1.1.32</ecNumber>
        <ecNumber evidence="17">3.1.1.4</ecNumber>
    </recommendedName>
    <alternativeName>
        <fullName evidence="17">Phosphatidylcholine 1-acylhydrolase</fullName>
    </alternativeName>
</protein>
<dbReference type="GO" id="GO:0046872">
    <property type="term" value="F:metal ion binding"/>
    <property type="evidence" value="ECO:0007669"/>
    <property type="project" value="UniProtKB-KW"/>
</dbReference>
<dbReference type="PRINTS" id="PR01486">
    <property type="entry name" value="PHPHLIPASEA1"/>
</dbReference>
<evidence type="ECO:0000256" key="13">
    <source>
        <dbReference type="ARBA" id="ARBA00023136"/>
    </source>
</evidence>
<dbReference type="InterPro" id="IPR003187">
    <property type="entry name" value="PLipase_A1"/>
</dbReference>
<accession>A0A845AD05</accession>
<comment type="catalytic activity">
    <reaction evidence="2 17">
        <text>a 1,2-diacyl-sn-glycero-3-phosphocholine + H2O = a 1-acyl-sn-glycero-3-phosphocholine + a fatty acid + H(+)</text>
        <dbReference type="Rhea" id="RHEA:15801"/>
        <dbReference type="ChEBI" id="CHEBI:15377"/>
        <dbReference type="ChEBI" id="CHEBI:15378"/>
        <dbReference type="ChEBI" id="CHEBI:28868"/>
        <dbReference type="ChEBI" id="CHEBI:57643"/>
        <dbReference type="ChEBI" id="CHEBI:58168"/>
        <dbReference type="EC" id="3.1.1.4"/>
    </reaction>
</comment>
<dbReference type="Proteomes" id="UP000460561">
    <property type="component" value="Unassembled WGS sequence"/>
</dbReference>
<evidence type="ECO:0000256" key="17">
    <source>
        <dbReference type="RuleBase" id="RU366027"/>
    </source>
</evidence>
<dbReference type="RefSeq" id="WP_160738241.1">
    <property type="nucleotide sequence ID" value="NZ_WTYQ01000001.1"/>
</dbReference>
<comment type="cofactor">
    <cofactor evidence="17">
        <name>Ca(2+)</name>
        <dbReference type="ChEBI" id="CHEBI:29108"/>
    </cofactor>
    <text evidence="17">Binds 1 Ca(2+) ion per monomer. In the dimeric form the Ca(2+) is bound by different amino acids with binding of each Ca(2+) shared with ligands coming from each monomer. The Ca(2+) ion may have a role in catalysis.</text>
</comment>
<keyword evidence="6" id="KW-0812">Transmembrane</keyword>
<gene>
    <name evidence="18" type="ORF">GRI39_03320</name>
</gene>
<name>A0A845AD05_9SPHN</name>
<evidence type="ECO:0000256" key="2">
    <source>
        <dbReference type="ARBA" id="ARBA00001604"/>
    </source>
</evidence>
<feature type="chain" id="PRO_5033105853" description="Phospholipase A1" evidence="17">
    <location>
        <begin position="21"/>
        <end position="417"/>
    </location>
</feature>
<dbReference type="InterPro" id="IPR036541">
    <property type="entry name" value="PLipase_A1_sf"/>
</dbReference>
<evidence type="ECO:0000256" key="8">
    <source>
        <dbReference type="ARBA" id="ARBA00022729"/>
    </source>
</evidence>
<comment type="similarity">
    <text evidence="3 17">Belongs to the phospholipase A1 family.</text>
</comment>
<keyword evidence="5" id="KW-1134">Transmembrane beta strand</keyword>
<evidence type="ECO:0000256" key="1">
    <source>
        <dbReference type="ARBA" id="ARBA00000111"/>
    </source>
</evidence>
<feature type="active site" description="Nucleophile" evidence="15">
    <location>
        <position position="282"/>
    </location>
</feature>
<comment type="function">
    <text evidence="17">Hydrolysis of phosphatidylcholine with phospholipase A2 (EC 3.1.1.4) and phospholipase A1 (EC 3.1.1.32) activities.</text>
</comment>
<keyword evidence="12 17" id="KW-0443">Lipid metabolism</keyword>
<sequence length="417" mass="45412">MKTYLLLSAALLGLSLPVCAKAQTPVETIVSRATQNREDGVVLVELRFLNSAKGEQVVALPDRVEAHVDDEGNERSIWLKRDPATPANMVVAPGSFAAARYGIAGETELAGKLISVPAWSTQKIALTELAQTALADASTQQSTQDISPAIAPDSDVSLAAADATLPAPPPIDREANNVFINNLTAYEPIYAVYGPGTNTEARIQISFKYQLFGSHNKRPDFSSSWRDGLHIAYTQRMFWDIRADSYPFRNIDFQPELLYIAPSSTLANGVSVSAMGGLRHESNGQDGDNSRSLNSFYIAPMASVPLGNQTTLTVIPRLAFYLGDKTGNEDIDDYRGHASLEMQVGKENGLRLTTNTRFNFSTGKGALAADLSYPLPNLWAGGPEVYLYGQSFVGYGENMLDYNKRTTRFRVGVAFIR</sequence>
<keyword evidence="19" id="KW-1185">Reference proteome</keyword>
<dbReference type="EC" id="3.1.1.32" evidence="17"/>
<dbReference type="OrthoDB" id="188433at2"/>
<feature type="signal peptide" evidence="17">
    <location>
        <begin position="1"/>
        <end position="20"/>
    </location>
</feature>
<evidence type="ECO:0000256" key="3">
    <source>
        <dbReference type="ARBA" id="ARBA00010525"/>
    </source>
</evidence>
<evidence type="ECO:0000313" key="19">
    <source>
        <dbReference type="Proteomes" id="UP000460561"/>
    </source>
</evidence>
<evidence type="ECO:0000256" key="16">
    <source>
        <dbReference type="PIRSR" id="PIRSR603187-2"/>
    </source>
</evidence>
<evidence type="ECO:0000256" key="10">
    <source>
        <dbReference type="ARBA" id="ARBA00022837"/>
    </source>
</evidence>
<dbReference type="PANTHER" id="PTHR40457:SF1">
    <property type="entry name" value="PHOSPHOLIPASE A1"/>
    <property type="match status" value="1"/>
</dbReference>
<feature type="binding site" description="in dimeric form" evidence="16">
    <location>
        <position position="245"/>
    </location>
    <ligand>
        <name>Ca(2+)</name>
        <dbReference type="ChEBI" id="CHEBI:29108"/>
        <label>1</label>
    </ligand>
</feature>
<dbReference type="PANTHER" id="PTHR40457">
    <property type="entry name" value="PHOSPHOLIPASE A1"/>
    <property type="match status" value="1"/>
</dbReference>
<keyword evidence="14 17" id="KW-0998">Cell outer membrane</keyword>
<dbReference type="Pfam" id="PF02253">
    <property type="entry name" value="PLA1"/>
    <property type="match status" value="1"/>
</dbReference>
<dbReference type="SUPFAM" id="SSF56931">
    <property type="entry name" value="Outer membrane phospholipase A (OMPLA)"/>
    <property type="match status" value="1"/>
</dbReference>
<evidence type="ECO:0000256" key="4">
    <source>
        <dbReference type="ARBA" id="ARBA00011702"/>
    </source>
</evidence>
<evidence type="ECO:0000313" key="18">
    <source>
        <dbReference type="EMBL" id="MXP25078.1"/>
    </source>
</evidence>
<organism evidence="18 19">
    <name type="scientific">Altericroceibacterium indicum</name>
    <dbReference type="NCBI Taxonomy" id="374177"/>
    <lineage>
        <taxon>Bacteria</taxon>
        <taxon>Pseudomonadati</taxon>
        <taxon>Pseudomonadota</taxon>
        <taxon>Alphaproteobacteria</taxon>
        <taxon>Sphingomonadales</taxon>
        <taxon>Erythrobacteraceae</taxon>
        <taxon>Altericroceibacterium</taxon>
    </lineage>
</organism>
<dbReference type="Gene3D" id="2.40.230.10">
    <property type="entry name" value="Phospholipase A1"/>
    <property type="match status" value="1"/>
</dbReference>
<evidence type="ECO:0000256" key="9">
    <source>
        <dbReference type="ARBA" id="ARBA00022801"/>
    </source>
</evidence>
<comment type="subunit">
    <text evidence="4 17">Homodimer; dimerization is reversible, and the dimeric form is the active one.</text>
</comment>
<comment type="catalytic activity">
    <reaction evidence="1 17">
        <text>a 1,2-diacyl-sn-glycero-3-phosphocholine + H2O = a 2-acyl-sn-glycero-3-phosphocholine + a fatty acid + H(+)</text>
        <dbReference type="Rhea" id="RHEA:18689"/>
        <dbReference type="ChEBI" id="CHEBI:15377"/>
        <dbReference type="ChEBI" id="CHEBI:15378"/>
        <dbReference type="ChEBI" id="CHEBI:28868"/>
        <dbReference type="ChEBI" id="CHEBI:57643"/>
        <dbReference type="ChEBI" id="CHEBI:57875"/>
        <dbReference type="EC" id="3.1.1.32"/>
    </reaction>
</comment>
<evidence type="ECO:0000256" key="7">
    <source>
        <dbReference type="ARBA" id="ARBA00022723"/>
    </source>
</evidence>
<evidence type="ECO:0000256" key="14">
    <source>
        <dbReference type="ARBA" id="ARBA00023237"/>
    </source>
</evidence>
<dbReference type="GO" id="GO:0008970">
    <property type="term" value="F:phospholipase A1 activity"/>
    <property type="evidence" value="ECO:0007669"/>
    <property type="project" value="UniProtKB-EC"/>
</dbReference>
<comment type="subcellular location">
    <subcellularLocation>
        <location evidence="17">Cell outer membrane</location>
        <topology evidence="17">Multi-pass membrane protein</topology>
    </subcellularLocation>
    <text evidence="17">One of the very few enzymes located there.</text>
</comment>
<dbReference type="AlphaFoldDB" id="A0A845AD05"/>
<evidence type="ECO:0000256" key="11">
    <source>
        <dbReference type="ARBA" id="ARBA00022963"/>
    </source>
</evidence>
<reference evidence="18 19" key="1">
    <citation type="submission" date="2019-12" db="EMBL/GenBank/DDBJ databases">
        <title>Genomic-based taxomic classification of the family Erythrobacteraceae.</title>
        <authorList>
            <person name="Xu L."/>
        </authorList>
    </citation>
    <scope>NUCLEOTIDE SEQUENCE [LARGE SCALE GENOMIC DNA]</scope>
    <source>
        <strain evidence="18 19">DSM 18604</strain>
    </source>
</reference>
<keyword evidence="13" id="KW-0472">Membrane</keyword>
<feature type="active site" description="Proton acceptor" evidence="15">
    <location>
        <position position="280"/>
    </location>
</feature>
<keyword evidence="10 16" id="KW-0106">Calcium</keyword>
<comment type="caution">
    <text evidence="18">The sequence shown here is derived from an EMBL/GenBank/DDBJ whole genome shotgun (WGS) entry which is preliminary data.</text>
</comment>
<dbReference type="GO" id="GO:0004623">
    <property type="term" value="F:phospholipase A2 activity"/>
    <property type="evidence" value="ECO:0007669"/>
    <property type="project" value="UniProtKB-EC"/>
</dbReference>
<dbReference type="EMBL" id="WTYQ01000001">
    <property type="protein sequence ID" value="MXP25078.1"/>
    <property type="molecule type" value="Genomic_DNA"/>
</dbReference>
<dbReference type="GO" id="GO:0016042">
    <property type="term" value="P:lipid catabolic process"/>
    <property type="evidence" value="ECO:0007669"/>
    <property type="project" value="UniProtKB-KW"/>
</dbReference>
<evidence type="ECO:0000256" key="12">
    <source>
        <dbReference type="ARBA" id="ARBA00023098"/>
    </source>
</evidence>
<evidence type="ECO:0000256" key="5">
    <source>
        <dbReference type="ARBA" id="ARBA00022452"/>
    </source>
</evidence>
<keyword evidence="8 17" id="KW-0732">Signal</keyword>
<keyword evidence="11 17" id="KW-0442">Lipid degradation</keyword>
<dbReference type="GO" id="GO:0009279">
    <property type="term" value="C:cell outer membrane"/>
    <property type="evidence" value="ECO:0007669"/>
    <property type="project" value="UniProtKB-SubCell"/>
</dbReference>
<dbReference type="EC" id="3.1.1.4" evidence="17"/>
<proteinExistence type="inferred from homology"/>
<feature type="binding site" description="in dimeric form" evidence="16">
    <location>
        <position position="290"/>
    </location>
    <ligand>
        <name>Ca(2+)</name>
        <dbReference type="ChEBI" id="CHEBI:29108"/>
        <label>1</label>
    </ligand>
</feature>
<evidence type="ECO:0000256" key="6">
    <source>
        <dbReference type="ARBA" id="ARBA00022692"/>
    </source>
</evidence>
<evidence type="ECO:0000256" key="15">
    <source>
        <dbReference type="PIRSR" id="PIRSR603187-1"/>
    </source>
</evidence>
<keyword evidence="9 17" id="KW-0378">Hydrolase</keyword>